<organism evidence="1 2">
    <name type="scientific">Methylomonas fluvii</name>
    <dbReference type="NCBI Taxonomy" id="1854564"/>
    <lineage>
        <taxon>Bacteria</taxon>
        <taxon>Pseudomonadati</taxon>
        <taxon>Pseudomonadota</taxon>
        <taxon>Gammaproteobacteria</taxon>
        <taxon>Methylococcales</taxon>
        <taxon>Methylococcaceae</taxon>
        <taxon>Methylomonas</taxon>
    </lineage>
</organism>
<dbReference type="PANTHER" id="PTHR12083">
    <property type="entry name" value="BIFUNCTIONAL POLYNUCLEOTIDE PHOSPHATASE/KINASE"/>
    <property type="match status" value="1"/>
</dbReference>
<gene>
    <name evidence="1" type="ORF">EBB_17375</name>
</gene>
<proteinExistence type="predicted"/>
<keyword evidence="1" id="KW-0547">Nucleotide-binding</keyword>
<dbReference type="InterPro" id="IPR027417">
    <property type="entry name" value="P-loop_NTPase"/>
</dbReference>
<dbReference type="Proteomes" id="UP000641152">
    <property type="component" value="Unassembled WGS sequence"/>
</dbReference>
<evidence type="ECO:0000313" key="2">
    <source>
        <dbReference type="Proteomes" id="UP000641152"/>
    </source>
</evidence>
<accession>A0ABR9DGM4</accession>
<comment type="caution">
    <text evidence="1">The sequence shown here is derived from an EMBL/GenBank/DDBJ whole genome shotgun (WGS) entry which is preliminary data.</text>
</comment>
<keyword evidence="2" id="KW-1185">Reference proteome</keyword>
<dbReference type="SUPFAM" id="SSF52540">
    <property type="entry name" value="P-loop containing nucleoside triphosphate hydrolases"/>
    <property type="match status" value="1"/>
</dbReference>
<name>A0ABR9DGM4_9GAMM</name>
<dbReference type="GO" id="GO:0005524">
    <property type="term" value="F:ATP binding"/>
    <property type="evidence" value="ECO:0007669"/>
    <property type="project" value="UniProtKB-KW"/>
</dbReference>
<dbReference type="PANTHER" id="PTHR12083:SF9">
    <property type="entry name" value="BIFUNCTIONAL POLYNUCLEOTIDE PHOSPHATASE_KINASE"/>
    <property type="match status" value="1"/>
</dbReference>
<dbReference type="EMBL" id="JACXST010000002">
    <property type="protein sequence ID" value="MBD9362251.1"/>
    <property type="molecule type" value="Genomic_DNA"/>
</dbReference>
<evidence type="ECO:0000313" key="1">
    <source>
        <dbReference type="EMBL" id="MBD9362251.1"/>
    </source>
</evidence>
<sequence length="148" mass="16791">MEAIILAGIQGAGKSTFSRDRYWDTHIRINYDMLRTRHREKLLIEACLEAKQSFVVDATNPLMADRERYIAKAKAARFKVVGIEFQISTAIAISRNASRVGKKRVPEKAIYATAAKFQSLSFDEGFDEIWLVTVTSDGLKIEEKRHAL</sequence>
<dbReference type="Gene3D" id="3.40.50.300">
    <property type="entry name" value="P-loop containing nucleotide triphosphate hydrolases"/>
    <property type="match status" value="1"/>
</dbReference>
<keyword evidence="1" id="KW-0067">ATP-binding</keyword>
<dbReference type="RefSeq" id="WP_192394951.1">
    <property type="nucleotide sequence ID" value="NZ_CAJHIU010000002.1"/>
</dbReference>
<dbReference type="Pfam" id="PF13671">
    <property type="entry name" value="AAA_33"/>
    <property type="match status" value="1"/>
</dbReference>
<protein>
    <submittedName>
        <fullName evidence="1">ATP-binding protein</fullName>
    </submittedName>
</protein>
<reference evidence="1 2" key="1">
    <citation type="submission" date="2020-09" db="EMBL/GenBank/DDBJ databases">
        <title>Methylomonas albis sp. nov. and Methylomonas fluvii sp. nov.: Two cold-adapted methanotrophs from the River Elbe and an amended description of Methylovulum psychrotolerans strain Eb1.</title>
        <authorList>
            <person name="Bussmann I.K."/>
            <person name="Klings K.-W."/>
            <person name="Warnstedt J."/>
            <person name="Hoppert M."/>
            <person name="Saborowski A."/>
            <person name="Horn F."/>
            <person name="Liebner S."/>
        </authorList>
    </citation>
    <scope>NUCLEOTIDE SEQUENCE [LARGE SCALE GENOMIC DNA]</scope>
    <source>
        <strain evidence="1 2">EbB</strain>
    </source>
</reference>